<name>A0A165CQ33_9APHY</name>
<dbReference type="PROSITE" id="PS00028">
    <property type="entry name" value="ZINC_FINGER_C2H2_1"/>
    <property type="match status" value="3"/>
</dbReference>
<dbReference type="GO" id="GO:0005634">
    <property type="term" value="C:nucleus"/>
    <property type="evidence" value="ECO:0007669"/>
    <property type="project" value="UniProtKB-SubCell"/>
</dbReference>
<evidence type="ECO:0000256" key="1">
    <source>
        <dbReference type="ARBA" id="ARBA00004123"/>
    </source>
</evidence>
<dbReference type="AlphaFoldDB" id="A0A165CQ33"/>
<evidence type="ECO:0000259" key="8">
    <source>
        <dbReference type="PROSITE" id="PS50157"/>
    </source>
</evidence>
<dbReference type="PANTHER" id="PTHR24376">
    <property type="entry name" value="ZINC FINGER PROTEIN"/>
    <property type="match status" value="1"/>
</dbReference>
<dbReference type="EMBL" id="KV427646">
    <property type="protein sequence ID" value="KZT03214.1"/>
    <property type="molecule type" value="Genomic_DNA"/>
</dbReference>
<evidence type="ECO:0000313" key="9">
    <source>
        <dbReference type="EMBL" id="KZT03214.1"/>
    </source>
</evidence>
<evidence type="ECO:0000256" key="5">
    <source>
        <dbReference type="ARBA" id="ARBA00022833"/>
    </source>
</evidence>
<accession>A0A165CQ33</accession>
<keyword evidence="4 7" id="KW-0863">Zinc-finger</keyword>
<dbReference type="Proteomes" id="UP000076871">
    <property type="component" value="Unassembled WGS sequence"/>
</dbReference>
<dbReference type="GeneID" id="63819272"/>
<gene>
    <name evidence="9" type="ORF">LAESUDRAFT_378178</name>
</gene>
<dbReference type="Pfam" id="PF12171">
    <property type="entry name" value="zf-C2H2_jaz"/>
    <property type="match status" value="1"/>
</dbReference>
<organism evidence="9 10">
    <name type="scientific">Laetiporus sulphureus 93-53</name>
    <dbReference type="NCBI Taxonomy" id="1314785"/>
    <lineage>
        <taxon>Eukaryota</taxon>
        <taxon>Fungi</taxon>
        <taxon>Dikarya</taxon>
        <taxon>Basidiomycota</taxon>
        <taxon>Agaricomycotina</taxon>
        <taxon>Agaricomycetes</taxon>
        <taxon>Polyporales</taxon>
        <taxon>Laetiporus</taxon>
    </lineage>
</organism>
<keyword evidence="5" id="KW-0862">Zinc</keyword>
<dbReference type="STRING" id="1314785.A0A165CQ33"/>
<dbReference type="SUPFAM" id="SSF57667">
    <property type="entry name" value="beta-beta-alpha zinc fingers"/>
    <property type="match status" value="1"/>
</dbReference>
<keyword evidence="2" id="KW-0479">Metal-binding</keyword>
<evidence type="ECO:0000256" key="7">
    <source>
        <dbReference type="PROSITE-ProRule" id="PRU00042"/>
    </source>
</evidence>
<dbReference type="PANTHER" id="PTHR24376:SF235">
    <property type="entry name" value="C2H2-TYPE DOMAIN-CONTAINING PROTEIN"/>
    <property type="match status" value="1"/>
</dbReference>
<evidence type="ECO:0000256" key="2">
    <source>
        <dbReference type="ARBA" id="ARBA00022723"/>
    </source>
</evidence>
<dbReference type="PROSITE" id="PS50157">
    <property type="entry name" value="ZINC_FINGER_C2H2_2"/>
    <property type="match status" value="1"/>
</dbReference>
<dbReference type="SMART" id="SM00355">
    <property type="entry name" value="ZnF_C2H2"/>
    <property type="match status" value="7"/>
</dbReference>
<keyword evidence="3" id="KW-0677">Repeat</keyword>
<proteinExistence type="predicted"/>
<evidence type="ECO:0000313" key="10">
    <source>
        <dbReference type="Proteomes" id="UP000076871"/>
    </source>
</evidence>
<dbReference type="GO" id="GO:0008270">
    <property type="term" value="F:zinc ion binding"/>
    <property type="evidence" value="ECO:0007669"/>
    <property type="project" value="UniProtKB-KW"/>
</dbReference>
<dbReference type="InterPro" id="IPR022755">
    <property type="entry name" value="Znf_C2H2_jaz"/>
</dbReference>
<dbReference type="OrthoDB" id="6077919at2759"/>
<comment type="subcellular location">
    <subcellularLocation>
        <location evidence="1">Nucleus</location>
    </subcellularLocation>
</comment>
<dbReference type="InterPro" id="IPR013087">
    <property type="entry name" value="Znf_C2H2_type"/>
</dbReference>
<protein>
    <recommendedName>
        <fullName evidence="8">C2H2-type domain-containing protein</fullName>
    </recommendedName>
</protein>
<dbReference type="InterPro" id="IPR036236">
    <property type="entry name" value="Znf_C2H2_sf"/>
</dbReference>
<feature type="domain" description="C2H2-type" evidence="8">
    <location>
        <begin position="131"/>
        <end position="155"/>
    </location>
</feature>
<dbReference type="RefSeq" id="XP_040760954.1">
    <property type="nucleotide sequence ID" value="XM_040902241.1"/>
</dbReference>
<evidence type="ECO:0000256" key="4">
    <source>
        <dbReference type="ARBA" id="ARBA00022771"/>
    </source>
</evidence>
<dbReference type="InParanoid" id="A0A165CQ33"/>
<evidence type="ECO:0000256" key="3">
    <source>
        <dbReference type="ARBA" id="ARBA00022737"/>
    </source>
</evidence>
<reference evidence="9 10" key="1">
    <citation type="journal article" date="2016" name="Mol. Biol. Evol.">
        <title>Comparative Genomics of Early-Diverging Mushroom-Forming Fungi Provides Insights into the Origins of Lignocellulose Decay Capabilities.</title>
        <authorList>
            <person name="Nagy L.G."/>
            <person name="Riley R."/>
            <person name="Tritt A."/>
            <person name="Adam C."/>
            <person name="Daum C."/>
            <person name="Floudas D."/>
            <person name="Sun H."/>
            <person name="Yadav J.S."/>
            <person name="Pangilinan J."/>
            <person name="Larsson K.H."/>
            <person name="Matsuura K."/>
            <person name="Barry K."/>
            <person name="Labutti K."/>
            <person name="Kuo R."/>
            <person name="Ohm R.A."/>
            <person name="Bhattacharya S.S."/>
            <person name="Shirouzu T."/>
            <person name="Yoshinaga Y."/>
            <person name="Martin F.M."/>
            <person name="Grigoriev I.V."/>
            <person name="Hibbett D.S."/>
        </authorList>
    </citation>
    <scope>NUCLEOTIDE SEQUENCE [LARGE SCALE GENOMIC DNA]</scope>
    <source>
        <strain evidence="9 10">93-53</strain>
    </source>
</reference>
<dbReference type="Gene3D" id="3.30.160.60">
    <property type="entry name" value="Classic Zinc Finger"/>
    <property type="match status" value="2"/>
</dbReference>
<keyword evidence="10" id="KW-1185">Reference proteome</keyword>
<evidence type="ECO:0000256" key="6">
    <source>
        <dbReference type="ARBA" id="ARBA00023242"/>
    </source>
</evidence>
<sequence>MNLAPKGSFRPSQAPNGPRVLTHIVRREMVFCDGCDRSFWSARTFEQHPHNSNANRRVCRRHNKAFTSASGLIQHYIRHPCHHYCQRCDDHFDCPKDLDRHYEELHYYCQICNWLFDSAAGLYEHHLQKHWYCADCRRVFESENNLTIHLRSAVHRDGLVSCPGGNCNKRFMSAAALVQHWESGTCPSRVHPDLIGRFAVVHLYRADVNPYDILFSPDTVTATGWATQRSCNGQYYECPLCHEEYITLRALNQHLEGPAHAEEIYRCPRVWNGCGNEFGTLSALCQHIESRQCGVHRFSSDTQRLLGWYNDGHNRVTIVGSPTDLYDQ</sequence>
<keyword evidence="6" id="KW-0539">Nucleus</keyword>